<dbReference type="Pfam" id="PF00877">
    <property type="entry name" value="NLPC_P60"/>
    <property type="match status" value="1"/>
</dbReference>
<gene>
    <name evidence="6" type="ORF">G8M86_001067</name>
</gene>
<evidence type="ECO:0000259" key="5">
    <source>
        <dbReference type="Pfam" id="PF00877"/>
    </source>
</evidence>
<keyword evidence="3" id="KW-0378">Hydrolase</keyword>
<name>A0A747KB93_SALER</name>
<dbReference type="InterPro" id="IPR000064">
    <property type="entry name" value="NLP_P60_dom"/>
</dbReference>
<organism evidence="6">
    <name type="scientific">Salmonella enterica</name>
    <name type="common">Salmonella choleraesuis</name>
    <dbReference type="NCBI Taxonomy" id="28901"/>
    <lineage>
        <taxon>Bacteria</taxon>
        <taxon>Pseudomonadati</taxon>
        <taxon>Pseudomonadota</taxon>
        <taxon>Gammaproteobacteria</taxon>
        <taxon>Enterobacterales</taxon>
        <taxon>Enterobacteriaceae</taxon>
        <taxon>Salmonella</taxon>
    </lineage>
</organism>
<evidence type="ECO:0000256" key="3">
    <source>
        <dbReference type="ARBA" id="ARBA00022801"/>
    </source>
</evidence>
<dbReference type="InterPro" id="IPR038765">
    <property type="entry name" value="Papain-like_cys_pep_sf"/>
</dbReference>
<evidence type="ECO:0000256" key="2">
    <source>
        <dbReference type="ARBA" id="ARBA00022670"/>
    </source>
</evidence>
<reference evidence="6" key="2">
    <citation type="submission" date="2020-02" db="EMBL/GenBank/DDBJ databases">
        <authorList>
            <consortium name="NCBI Pathogen Detection Project"/>
        </authorList>
    </citation>
    <scope>NUCLEOTIDE SEQUENCE</scope>
    <source>
        <strain evidence="6">MA.AU170 KAK-R</strain>
    </source>
</reference>
<keyword evidence="2" id="KW-0645">Protease</keyword>
<dbReference type="Gene3D" id="3.90.1720.10">
    <property type="entry name" value="endopeptidase domain like (from Nostoc punctiforme)"/>
    <property type="match status" value="1"/>
</dbReference>
<proteinExistence type="inferred from homology"/>
<dbReference type="EMBL" id="DAAVGD010000001">
    <property type="protein sequence ID" value="HAF4525731.1"/>
    <property type="molecule type" value="Genomic_DNA"/>
</dbReference>
<reference evidence="6" key="1">
    <citation type="journal article" date="2018" name="Genome Biol.">
        <title>SKESA: strategic k-mer extension for scrupulous assemblies.</title>
        <authorList>
            <person name="Souvorov A."/>
            <person name="Agarwala R."/>
            <person name="Lipman D.J."/>
        </authorList>
    </citation>
    <scope>NUCLEOTIDE SEQUENCE</scope>
    <source>
        <strain evidence="6">MA.AU170 KAK-R</strain>
    </source>
</reference>
<evidence type="ECO:0000256" key="4">
    <source>
        <dbReference type="ARBA" id="ARBA00022807"/>
    </source>
</evidence>
<dbReference type="AlphaFoldDB" id="A0A747KB93"/>
<dbReference type="GO" id="GO:0006508">
    <property type="term" value="P:proteolysis"/>
    <property type="evidence" value="ECO:0007669"/>
    <property type="project" value="UniProtKB-KW"/>
</dbReference>
<evidence type="ECO:0000256" key="1">
    <source>
        <dbReference type="ARBA" id="ARBA00007074"/>
    </source>
</evidence>
<protein>
    <recommendedName>
        <fullName evidence="5">NlpC/P60 domain-containing protein</fullName>
    </recommendedName>
</protein>
<dbReference type="GO" id="GO:0008234">
    <property type="term" value="F:cysteine-type peptidase activity"/>
    <property type="evidence" value="ECO:0007669"/>
    <property type="project" value="UniProtKB-KW"/>
</dbReference>
<sequence length="142" mass="16553">MTKDEFIRRAVGLPWVDRACNWRAMDCWGVVVMYFRYVYGEELPCVEGYSTGERTIIDGFQGQIQNGKWREVTTPSGDCIAFMLFKNGIASHVGVVVDEQYVLHAAGDAQTEGQVRCDRLDLFRRFHRGEMRFYRYEGCRCW</sequence>
<evidence type="ECO:0000313" key="6">
    <source>
        <dbReference type="EMBL" id="HAF4525731.1"/>
    </source>
</evidence>
<keyword evidence="4" id="KW-0788">Thiol protease</keyword>
<feature type="domain" description="NlpC/P60" evidence="5">
    <location>
        <begin position="23"/>
        <end position="107"/>
    </location>
</feature>
<dbReference type="SUPFAM" id="SSF54001">
    <property type="entry name" value="Cysteine proteinases"/>
    <property type="match status" value="1"/>
</dbReference>
<comment type="similarity">
    <text evidence="1">Belongs to the peptidase C40 family.</text>
</comment>
<comment type="caution">
    <text evidence="6">The sequence shown here is derived from an EMBL/GenBank/DDBJ whole genome shotgun (WGS) entry which is preliminary data.</text>
</comment>
<accession>A0A747KB93</accession>